<comment type="caution">
    <text evidence="1">The sequence shown here is derived from an EMBL/GenBank/DDBJ whole genome shotgun (WGS) entry which is preliminary data.</text>
</comment>
<keyword evidence="2" id="KW-1185">Reference proteome</keyword>
<dbReference type="EMBL" id="VYKI01000005">
    <property type="protein sequence ID" value="KAA9001509.1"/>
    <property type="molecule type" value="Genomic_DNA"/>
</dbReference>
<dbReference type="Proteomes" id="UP000326367">
    <property type="component" value="Unassembled WGS sequence"/>
</dbReference>
<name>A0ABQ6T303_9GAMM</name>
<evidence type="ECO:0000313" key="1">
    <source>
        <dbReference type="EMBL" id="KAA9001509.1"/>
    </source>
</evidence>
<gene>
    <name evidence="1" type="ORF">FJU31_05990</name>
</gene>
<organism evidence="1 2">
    <name type="scientific">Stenotrophomonas cyclobalanopsidis</name>
    <dbReference type="NCBI Taxonomy" id="2771362"/>
    <lineage>
        <taxon>Bacteria</taxon>
        <taxon>Pseudomonadati</taxon>
        <taxon>Pseudomonadota</taxon>
        <taxon>Gammaproteobacteria</taxon>
        <taxon>Lysobacterales</taxon>
        <taxon>Lysobacteraceae</taxon>
        <taxon>Stenotrophomonas</taxon>
    </lineage>
</organism>
<reference evidence="1 2" key="1">
    <citation type="journal article" date="2020" name="Antonie Van Leeuwenhoek">
        <title>Stenotrophomonas cyclobalanopsidis sp. nov., isolated from the leaf spot disease of Cyclobalanopsis patelliformis.</title>
        <authorList>
            <person name="Bian D.R."/>
            <person name="Xue H."/>
            <person name="Piao C.G."/>
            <person name="Li Y."/>
        </authorList>
    </citation>
    <scope>NUCLEOTIDE SEQUENCE [LARGE SCALE GENOMIC DNA]</scope>
    <source>
        <strain evidence="1 2">TPQG1-4</strain>
    </source>
</reference>
<dbReference type="RefSeq" id="WP_150453929.1">
    <property type="nucleotide sequence ID" value="NZ_VYKI01000005.1"/>
</dbReference>
<accession>A0ABQ6T303</accession>
<protein>
    <submittedName>
        <fullName evidence="1">Uncharacterized protein</fullName>
    </submittedName>
</protein>
<evidence type="ECO:0000313" key="2">
    <source>
        <dbReference type="Proteomes" id="UP000326367"/>
    </source>
</evidence>
<sequence>MPTIATAADWKNKPLPARHIALKLDFHLDAAESACVRHGLLPLEMEDKWFLYYEGSTLHMHRSWTGVCIARVHFLPEGDGLHAVSVEINRDPEQYAGTDDAADVALIERMVRGMGVSQRYLEQRQAGGHAWVTIAPPKPR</sequence>
<proteinExistence type="predicted"/>